<dbReference type="WormBase" id="CBG01771a">
    <property type="protein sequence ID" value="CBP41841"/>
    <property type="gene ID" value="WBGene00024958"/>
    <property type="gene designation" value="Cbr-gcl-1"/>
</dbReference>
<organism evidence="4 5">
    <name type="scientific">Caenorhabditis briggsae</name>
    <dbReference type="NCBI Taxonomy" id="6238"/>
    <lineage>
        <taxon>Eukaryota</taxon>
        <taxon>Metazoa</taxon>
        <taxon>Ecdysozoa</taxon>
        <taxon>Nematoda</taxon>
        <taxon>Chromadorea</taxon>
        <taxon>Rhabditida</taxon>
        <taxon>Rhabditina</taxon>
        <taxon>Rhabditomorpha</taxon>
        <taxon>Rhabditoidea</taxon>
        <taxon>Rhabditidae</taxon>
        <taxon>Peloderinae</taxon>
        <taxon>Caenorhabditis</taxon>
    </lineage>
</organism>
<dbReference type="GO" id="GO:0042802">
    <property type="term" value="F:identical protein binding"/>
    <property type="evidence" value="ECO:0007669"/>
    <property type="project" value="EnsemblMetazoa"/>
</dbReference>
<dbReference type="OMA" id="YLEQCKF"/>
<dbReference type="Pfam" id="PF00651">
    <property type="entry name" value="BTB"/>
    <property type="match status" value="1"/>
</dbReference>
<dbReference type="EMBL" id="HE601298">
    <property type="protein sequence ID" value="CAP22865.2"/>
    <property type="molecule type" value="Genomic_DNA"/>
</dbReference>
<dbReference type="SMART" id="SM00225">
    <property type="entry name" value="BTB"/>
    <property type="match status" value="1"/>
</dbReference>
<reference evidence="4 5" key="1">
    <citation type="journal article" date="2003" name="PLoS Biol.">
        <title>The genome sequence of Caenorhabditis briggsae: a platform for comparative genomics.</title>
        <authorList>
            <person name="Stein L.D."/>
            <person name="Bao Z."/>
            <person name="Blasiar D."/>
            <person name="Blumenthal T."/>
            <person name="Brent M.R."/>
            <person name="Chen N."/>
            <person name="Chinwalla A."/>
            <person name="Clarke L."/>
            <person name="Clee C."/>
            <person name="Coghlan A."/>
            <person name="Coulson A."/>
            <person name="D'Eustachio P."/>
            <person name="Fitch D.H."/>
            <person name="Fulton L.A."/>
            <person name="Fulton R.E."/>
            <person name="Griffiths-Jones S."/>
            <person name="Harris T.W."/>
            <person name="Hillier L.W."/>
            <person name="Kamath R."/>
            <person name="Kuwabara P.E."/>
            <person name="Mardis E.R."/>
            <person name="Marra M.A."/>
            <person name="Miner T.L."/>
            <person name="Minx P."/>
            <person name="Mullikin J.C."/>
            <person name="Plumb R.W."/>
            <person name="Rogers J."/>
            <person name="Schein J.E."/>
            <person name="Sohrmann M."/>
            <person name="Spieth J."/>
            <person name="Stajich J.E."/>
            <person name="Wei C."/>
            <person name="Willey D."/>
            <person name="Wilson R.K."/>
            <person name="Durbin R."/>
            <person name="Waterston R.H."/>
        </authorList>
    </citation>
    <scope>NUCLEOTIDE SEQUENCE [LARGE SCALE GENOMIC DNA]</scope>
    <source>
        <strain evidence="4 5">AF16</strain>
    </source>
</reference>
<protein>
    <submittedName>
        <fullName evidence="4">Protein CBR-GCL-1</fullName>
    </submittedName>
</protein>
<reference evidence="4 5" key="2">
    <citation type="journal article" date="2011" name="PLoS Genet.">
        <title>Caenorhabditis briggsae recombinant inbred line genotypes reveal inter-strain incompatibility and the evolution of recombination.</title>
        <authorList>
            <person name="Ross J.A."/>
            <person name="Koboldt D.C."/>
            <person name="Staisch J.E."/>
            <person name="Chamberlin H.M."/>
            <person name="Gupta B.P."/>
            <person name="Miller R.D."/>
            <person name="Baird S.E."/>
            <person name="Haag E.S."/>
        </authorList>
    </citation>
    <scope>NUCLEOTIDE SEQUENCE [LARGE SCALE GENOMIC DNA]</scope>
    <source>
        <strain evidence="4 5">AF16</strain>
    </source>
</reference>
<evidence type="ECO:0000256" key="1">
    <source>
        <dbReference type="ARBA" id="ARBA00022473"/>
    </source>
</evidence>
<sequence length="490" mass="56263">MGTSQSHSRTPSREPLPNGHQVMDVLDPTDKTPRRGRKRKTGKGDEIETKKIAKLNTCAYVYQKLFLEVRANSAQMYRSFLQGEDSDITIAACGREWKVHKLYLKQTKFFEMMLEGSWAESKSGRIDMEITDPNIDADGLNAVFGSLYHNEIEIDLEKIEGTVAAASYIVLDSVRERCAEMMISALSTDNAVRYYELSTAMGWITEVSHDLLETILTSPNMFTLEGEYDLYQHVLQWIYMKENPDCNHDEPNEQFNSNIKNFFKTANSDFLLMKYVDIISKIRMGQILIRSDTITTIKNDGLIPIQIVDGISSQLWFSLLQNEENPKPLEMSDDEFFETCNRLGRSLDSFPVCVLYLLKQNDTAFQKCWRWVGYNSGVDIMLHVNDYSVCIIRNCLNRKTPYSVNLKSAHVLHFRLVICDFKGQISFDTGRTSWAMKPDETKTVFRLNEDISTPISVHFQYLIHKPIDSSTCVKKYVEELKAKNNGDVEP</sequence>
<dbReference type="Gene3D" id="3.30.710.10">
    <property type="entry name" value="Potassium Channel Kv1.1, Chain A"/>
    <property type="match status" value="1"/>
</dbReference>
<dbReference type="FunCoup" id="A8WQV7">
    <property type="interactions" value="2214"/>
</dbReference>
<dbReference type="SUPFAM" id="SSF54695">
    <property type="entry name" value="POZ domain"/>
    <property type="match status" value="1"/>
</dbReference>
<evidence type="ECO:0000313" key="6">
    <source>
        <dbReference type="WormBase" id="CBG01771a"/>
    </source>
</evidence>
<feature type="region of interest" description="Disordered" evidence="2">
    <location>
        <begin position="1"/>
        <end position="45"/>
    </location>
</feature>
<dbReference type="InterPro" id="IPR043380">
    <property type="entry name" value="Gcl-like"/>
</dbReference>
<dbReference type="PANTHER" id="PTHR23231">
    <property type="entry name" value="GERM CELL-LESS PROTEIN"/>
    <property type="match status" value="1"/>
</dbReference>
<dbReference type="eggNOG" id="KOG4682">
    <property type="taxonomic scope" value="Eukaryota"/>
</dbReference>
<dbReference type="STRING" id="6238.A8WQV7"/>
<dbReference type="InParanoid" id="A8WQV7"/>
<dbReference type="InterPro" id="IPR000210">
    <property type="entry name" value="BTB/POZ_dom"/>
</dbReference>
<dbReference type="HOGENOM" id="CLU_025961_1_0_1"/>
<evidence type="ECO:0000313" key="5">
    <source>
        <dbReference type="Proteomes" id="UP000008549"/>
    </source>
</evidence>
<gene>
    <name evidence="6" type="primary">gcl-1</name>
    <name evidence="4" type="synonym">Cbr-gcl-1</name>
    <name evidence="6" type="ORF">CBG01771</name>
    <name evidence="4" type="ORF">CBG_01771</name>
</gene>
<dbReference type="GO" id="GO:0007281">
    <property type="term" value="P:germ cell development"/>
    <property type="evidence" value="ECO:0007669"/>
    <property type="project" value="InterPro"/>
</dbReference>
<dbReference type="PROSITE" id="PS50097">
    <property type="entry name" value="BTB"/>
    <property type="match status" value="1"/>
</dbReference>
<dbReference type="Proteomes" id="UP000008549">
    <property type="component" value="Unassembled WGS sequence"/>
</dbReference>
<feature type="domain" description="BTB" evidence="3">
    <location>
        <begin position="86"/>
        <end position="156"/>
    </location>
</feature>
<dbReference type="PANTHER" id="PTHR23231:SF17">
    <property type="entry name" value="BTB DOMAIN-CONTAINING PROTEIN"/>
    <property type="match status" value="1"/>
</dbReference>
<evidence type="ECO:0000256" key="2">
    <source>
        <dbReference type="SAM" id="MobiDB-lite"/>
    </source>
</evidence>
<keyword evidence="5" id="KW-1185">Reference proteome</keyword>
<accession>A8WQV7</accession>
<evidence type="ECO:0000313" key="4">
    <source>
        <dbReference type="EMBL" id="CAP22865.2"/>
    </source>
</evidence>
<proteinExistence type="predicted"/>
<keyword evidence="1" id="KW-0217">Developmental protein</keyword>
<dbReference type="AlphaFoldDB" id="A8WQV7"/>
<name>A8WQV7_CAEBR</name>
<dbReference type="InterPro" id="IPR011333">
    <property type="entry name" value="SKP1/BTB/POZ_sf"/>
</dbReference>
<evidence type="ECO:0000259" key="3">
    <source>
        <dbReference type="PROSITE" id="PS50097"/>
    </source>
</evidence>